<organism evidence="13 14">
    <name type="scientific">Parageobacillus galactosidasius</name>
    <dbReference type="NCBI Taxonomy" id="883812"/>
    <lineage>
        <taxon>Bacteria</taxon>
        <taxon>Bacillati</taxon>
        <taxon>Bacillota</taxon>
        <taxon>Bacilli</taxon>
        <taxon>Bacillales</taxon>
        <taxon>Anoxybacillaceae</taxon>
        <taxon>Parageobacillus</taxon>
    </lineage>
</organism>
<comment type="similarity">
    <text evidence="1 5 6">Belongs to the peptidase S8 family.</text>
</comment>
<dbReference type="Gene3D" id="3.40.50.200">
    <property type="entry name" value="Peptidase S8/S53 domain"/>
    <property type="match status" value="1"/>
</dbReference>
<keyword evidence="9" id="KW-0732">Signal</keyword>
<evidence type="ECO:0000256" key="4">
    <source>
        <dbReference type="ARBA" id="ARBA00022825"/>
    </source>
</evidence>
<dbReference type="PANTHER" id="PTHR43806">
    <property type="entry name" value="PEPTIDASE S8"/>
    <property type="match status" value="1"/>
</dbReference>
<evidence type="ECO:0000256" key="9">
    <source>
        <dbReference type="SAM" id="SignalP"/>
    </source>
</evidence>
<dbReference type="SUPFAM" id="SSF52743">
    <property type="entry name" value="Subtilisin-like"/>
    <property type="match status" value="1"/>
</dbReference>
<dbReference type="InterPro" id="IPR023828">
    <property type="entry name" value="Peptidase_S8_Ser-AS"/>
</dbReference>
<dbReference type="InterPro" id="IPR023827">
    <property type="entry name" value="Peptidase_S8_Asp-AS"/>
</dbReference>
<keyword evidence="7" id="KW-0175">Coiled coil</keyword>
<dbReference type="GO" id="GO:0004252">
    <property type="term" value="F:serine-type endopeptidase activity"/>
    <property type="evidence" value="ECO:0007669"/>
    <property type="project" value="UniProtKB-UniRule"/>
</dbReference>
<dbReference type="PROSITE" id="PS00138">
    <property type="entry name" value="SUBTILASE_SER"/>
    <property type="match status" value="1"/>
</dbReference>
<feature type="compositionally biased region" description="Acidic residues" evidence="8">
    <location>
        <begin position="710"/>
        <end position="726"/>
    </location>
</feature>
<sequence length="1159" mass="126756">MKKWKKTAVSLGLASALVLPSFAQASTMPPLEQWKKQHAQQHAAKARLAYQQLKEAKDQISEDTLIVKYKEKIPASVHRSLGATLKKSFPQLGYDVVTVQKGKTAKEVIRSYAKLKAVKSVTPSFTYKKVSTNDPKNDKMYPLSLLQIDKALQLAGKHSVTVAVIDSGVDTKHPDLKAQLLPAYNAVNPAGPVVKDIHGTHVAGIIGATANNGVGAHGINPNVKILPIDVFNGEWGASDYVIAQGILYAIEKGAKVINMSLVGYFNSPILEDAVKKAIDAGVTVVASAGNEATDEYAVPASYEGVISVGATDSKNHLANFSNYGPSVDIVAPGVDVYSTVYDPTKGASFAELSGTSMASPVVAGVASLILSKYPDLKPYEVEAILEKTATDLGEKGYDLKYANGLVNPVAALNFDIKKLPKKETWSDEAILAKAAPLQLTEETTTKTGSLTAPEQIDWLKVDVNAGESIQAVLEGAEDYDYKLILRFYPEGKKQSEKPINVNDTRAGEIEGKLFTAKENGTLVIGVTDANGNYSTQGKSEYTLTLQKLTTLAEDNSTKDNPVAIEQLPFDSDKSEFAPFTFIPEKEGEVDHDYFTFKVEEPTTVKLNLSPVPGINSTISVYLAEDFYHPADAENGPYPIVPPVNNNGSGKGETVTFEADPEMEYVIEVASEPPLDFWYYGLSPQSSGANGDTPASAIPYRLTVEPVTMPPDEDGYPLTDDEEEPAPSEETTPAEEAQLNKKAKEKKDIIIIIEDNGPLSFEKEDIQHIKENALPYSLGDKQSAHIQFGEDRDFYKLSSVDDTAVYRFTFDVPDDMQPEAVVYEYDPKQDDLYPISEFNGYDYFTGQETNTFTLFLEKGKQYYLSVANGRYQPSADPYTFTSEKLMDAPKDVNENNNEPIRATVVQPNKAVTGNFALNNDEDIYYYKHRANDDIFTFFARPDKLANKASLPAELQGTLIPIATVVEDTNGNMSIDDEEAGKMVEFWPTGLNPLYDVNGSFKAKKNTGYFFIINSYLYDGLTLQSYRFGIETLPKKDEDAGSVVKNNVPSKPLSLKQSGNTFKATGYLNASVDYGDKDYYVFTAAKDGKFTVQLAGGVTMDGVISIYNEKGGLVQTFDYYGEGDSEIAAVTLKKGKYYIVVEDSFARPSAQPYTLSVSPVK</sequence>
<evidence type="ECO:0000259" key="11">
    <source>
        <dbReference type="Pfam" id="PF04151"/>
    </source>
</evidence>
<evidence type="ECO:0000256" key="2">
    <source>
        <dbReference type="ARBA" id="ARBA00022670"/>
    </source>
</evidence>
<feature type="active site" description="Charge relay system" evidence="5">
    <location>
        <position position="356"/>
    </location>
</feature>
<feature type="signal peptide" evidence="9">
    <location>
        <begin position="1"/>
        <end position="25"/>
    </location>
</feature>
<dbReference type="Pfam" id="PF00082">
    <property type="entry name" value="Peptidase_S8"/>
    <property type="match status" value="1"/>
</dbReference>
<dbReference type="PROSITE" id="PS00136">
    <property type="entry name" value="SUBTILASE_ASP"/>
    <property type="match status" value="1"/>
</dbReference>
<feature type="chain" id="PRO_5012714337" evidence="9">
    <location>
        <begin position="26"/>
        <end position="1159"/>
    </location>
</feature>
<evidence type="ECO:0000256" key="8">
    <source>
        <dbReference type="SAM" id="MobiDB-lite"/>
    </source>
</evidence>
<dbReference type="InterPro" id="IPR054399">
    <property type="entry name" value="Fervidolysin-like_N_prodom"/>
</dbReference>
<evidence type="ECO:0000256" key="6">
    <source>
        <dbReference type="RuleBase" id="RU003355"/>
    </source>
</evidence>
<dbReference type="InterPro" id="IPR050131">
    <property type="entry name" value="Peptidase_S8_subtilisin-like"/>
</dbReference>
<comment type="caution">
    <text evidence="13">The sequence shown here is derived from an EMBL/GenBank/DDBJ whole genome shotgun (WGS) entry which is preliminary data.</text>
</comment>
<dbReference type="RefSeq" id="WP_089098156.1">
    <property type="nucleotide sequence ID" value="NZ_NDYL01000002.1"/>
</dbReference>
<evidence type="ECO:0000259" key="12">
    <source>
        <dbReference type="Pfam" id="PF22148"/>
    </source>
</evidence>
<dbReference type="PRINTS" id="PR00723">
    <property type="entry name" value="SUBTILISIN"/>
</dbReference>
<keyword evidence="14" id="KW-1185">Reference proteome</keyword>
<dbReference type="Gene3D" id="2.60.120.380">
    <property type="match status" value="2"/>
</dbReference>
<dbReference type="Pfam" id="PF22148">
    <property type="entry name" value="Fervidolysin_NPro-like"/>
    <property type="match status" value="1"/>
</dbReference>
<dbReference type="InterPro" id="IPR007280">
    <property type="entry name" value="Peptidase_C_arc/bac"/>
</dbReference>
<dbReference type="Pfam" id="PF04151">
    <property type="entry name" value="PPC"/>
    <property type="match status" value="1"/>
</dbReference>
<dbReference type="AlphaFoldDB" id="A0A226QNS0"/>
<proteinExistence type="inferred from homology"/>
<feature type="active site" description="Charge relay system" evidence="5">
    <location>
        <position position="166"/>
    </location>
</feature>
<feature type="active site" description="Charge relay system" evidence="5">
    <location>
        <position position="198"/>
    </location>
</feature>
<gene>
    <name evidence="13" type="ORF">B9L23_18080</name>
</gene>
<dbReference type="Proteomes" id="UP000198394">
    <property type="component" value="Unassembled WGS sequence"/>
</dbReference>
<evidence type="ECO:0000256" key="5">
    <source>
        <dbReference type="PROSITE-ProRule" id="PRU01240"/>
    </source>
</evidence>
<dbReference type="InterPro" id="IPR015500">
    <property type="entry name" value="Peptidase_S8_subtilisin-rel"/>
</dbReference>
<dbReference type="PROSITE" id="PS51892">
    <property type="entry name" value="SUBTILASE"/>
    <property type="match status" value="1"/>
</dbReference>
<feature type="domain" description="Peptidase S8/S53" evidence="10">
    <location>
        <begin position="158"/>
        <end position="404"/>
    </location>
</feature>
<feature type="compositionally biased region" description="Low complexity" evidence="8">
    <location>
        <begin position="727"/>
        <end position="736"/>
    </location>
</feature>
<name>A0A226QNS0_9BACL</name>
<feature type="domain" description="Fervidolysin-like N-terminal prodomain" evidence="12">
    <location>
        <begin position="57"/>
        <end position="123"/>
    </location>
</feature>
<evidence type="ECO:0000313" key="13">
    <source>
        <dbReference type="EMBL" id="OXB93029.1"/>
    </source>
</evidence>
<evidence type="ECO:0000313" key="14">
    <source>
        <dbReference type="Proteomes" id="UP000198394"/>
    </source>
</evidence>
<dbReference type="SUPFAM" id="SSF89260">
    <property type="entry name" value="Collagen-binding domain"/>
    <property type="match status" value="1"/>
</dbReference>
<evidence type="ECO:0000256" key="1">
    <source>
        <dbReference type="ARBA" id="ARBA00011073"/>
    </source>
</evidence>
<evidence type="ECO:0000256" key="7">
    <source>
        <dbReference type="SAM" id="Coils"/>
    </source>
</evidence>
<dbReference type="InterPro" id="IPR000209">
    <property type="entry name" value="Peptidase_S8/S53_dom"/>
</dbReference>
<keyword evidence="2 5" id="KW-0645">Protease</keyword>
<evidence type="ECO:0000256" key="3">
    <source>
        <dbReference type="ARBA" id="ARBA00022801"/>
    </source>
</evidence>
<reference evidence="13 14" key="1">
    <citation type="submission" date="2017-04" db="EMBL/GenBank/DDBJ databases">
        <title>The genome sequence of Parageobacillus galactosidasius DSM 18751.</title>
        <authorList>
            <person name="Ramaloko W.T."/>
            <person name="Koen N."/>
            <person name="Polliack S."/>
            <person name="Aliyu H."/>
            <person name="Lebre P."/>
            <person name="Mohr T."/>
            <person name="Oswald F."/>
            <person name="Zwick M."/>
            <person name="Neumann A."/>
            <person name="Syldatk C."/>
            <person name="Cowan D."/>
            <person name="De Maayer P."/>
        </authorList>
    </citation>
    <scope>NUCLEOTIDE SEQUENCE [LARGE SCALE GENOMIC DNA]</scope>
    <source>
        <strain evidence="13 14">DSM 18751</strain>
    </source>
</reference>
<dbReference type="PANTHER" id="PTHR43806:SF11">
    <property type="entry name" value="CEREVISIN-RELATED"/>
    <property type="match status" value="1"/>
</dbReference>
<dbReference type="PROSITE" id="PS00137">
    <property type="entry name" value="SUBTILASE_HIS"/>
    <property type="match status" value="1"/>
</dbReference>
<accession>A0A226QNS0</accession>
<feature type="coiled-coil region" evidence="7">
    <location>
        <begin position="36"/>
        <end position="63"/>
    </location>
</feature>
<keyword evidence="3 5" id="KW-0378">Hydrolase</keyword>
<dbReference type="InterPro" id="IPR022398">
    <property type="entry name" value="Peptidase_S8_His-AS"/>
</dbReference>
<dbReference type="InterPro" id="IPR036852">
    <property type="entry name" value="Peptidase_S8/S53_dom_sf"/>
</dbReference>
<feature type="region of interest" description="Disordered" evidence="8">
    <location>
        <begin position="705"/>
        <end position="740"/>
    </location>
</feature>
<protein>
    <submittedName>
        <fullName evidence="13">Peptidase S8</fullName>
    </submittedName>
</protein>
<dbReference type="EMBL" id="NDYL01000002">
    <property type="protein sequence ID" value="OXB93029.1"/>
    <property type="molecule type" value="Genomic_DNA"/>
</dbReference>
<dbReference type="GO" id="GO:0006508">
    <property type="term" value="P:proteolysis"/>
    <property type="evidence" value="ECO:0007669"/>
    <property type="project" value="UniProtKB-KW"/>
</dbReference>
<feature type="domain" description="Peptidase C-terminal archaeal/bacterial" evidence="11">
    <location>
        <begin position="1074"/>
        <end position="1140"/>
    </location>
</feature>
<evidence type="ECO:0000259" key="10">
    <source>
        <dbReference type="Pfam" id="PF00082"/>
    </source>
</evidence>
<keyword evidence="4 5" id="KW-0720">Serine protease</keyword>